<protein>
    <submittedName>
        <fullName evidence="8">Prephenate dehydrogenase</fullName>
    </submittedName>
</protein>
<accession>A0A5J4KV42</accession>
<feature type="domain" description="Prephenate/arogenate dehydrogenase" evidence="7">
    <location>
        <begin position="7"/>
        <end position="285"/>
    </location>
</feature>
<dbReference type="PANTHER" id="PTHR21363">
    <property type="entry name" value="PREPHENATE DEHYDROGENASE"/>
    <property type="match status" value="1"/>
</dbReference>
<evidence type="ECO:0000256" key="5">
    <source>
        <dbReference type="ARBA" id="ARBA00029440"/>
    </source>
</evidence>
<keyword evidence="6" id="KW-0175">Coiled coil</keyword>
<dbReference type="EMBL" id="BLAB01000001">
    <property type="protein sequence ID" value="GER93064.1"/>
    <property type="molecule type" value="Genomic_DNA"/>
</dbReference>
<dbReference type="FunFam" id="1.10.3660.10:FF:000003">
    <property type="entry name" value="Prephenate dehydrogenase"/>
    <property type="match status" value="1"/>
</dbReference>
<dbReference type="InterPro" id="IPR046826">
    <property type="entry name" value="PDH_N"/>
</dbReference>
<dbReference type="SUPFAM" id="SSF48179">
    <property type="entry name" value="6-phosphogluconate dehydrogenase C-terminal domain-like"/>
    <property type="match status" value="1"/>
</dbReference>
<evidence type="ECO:0000256" key="3">
    <source>
        <dbReference type="ARBA" id="ARBA00023027"/>
    </source>
</evidence>
<keyword evidence="1" id="KW-0028">Amino-acid biosynthesis</keyword>
<dbReference type="GO" id="GO:0070403">
    <property type="term" value="F:NAD+ binding"/>
    <property type="evidence" value="ECO:0007669"/>
    <property type="project" value="InterPro"/>
</dbReference>
<dbReference type="PROSITE" id="PS51176">
    <property type="entry name" value="PDH_ADH"/>
    <property type="match status" value="1"/>
</dbReference>
<evidence type="ECO:0000256" key="4">
    <source>
        <dbReference type="ARBA" id="ARBA00023141"/>
    </source>
</evidence>
<feature type="coiled-coil region" evidence="6">
    <location>
        <begin position="241"/>
        <end position="268"/>
    </location>
</feature>
<evidence type="ECO:0000256" key="1">
    <source>
        <dbReference type="ARBA" id="ARBA00022605"/>
    </source>
</evidence>
<gene>
    <name evidence="8" type="ORF">A45J_0797</name>
</gene>
<proteinExistence type="predicted"/>
<dbReference type="GO" id="GO:0004665">
    <property type="term" value="F:prephenate dehydrogenase (NADP+) activity"/>
    <property type="evidence" value="ECO:0007669"/>
    <property type="project" value="InterPro"/>
</dbReference>
<dbReference type="AlphaFoldDB" id="A0A5J4KV42"/>
<dbReference type="InterPro" id="IPR003099">
    <property type="entry name" value="Prephen_DH"/>
</dbReference>
<dbReference type="GO" id="GO:0008977">
    <property type="term" value="F:prephenate dehydrogenase (NAD+) activity"/>
    <property type="evidence" value="ECO:0007669"/>
    <property type="project" value="InterPro"/>
</dbReference>
<evidence type="ECO:0000313" key="8">
    <source>
        <dbReference type="EMBL" id="GER93064.1"/>
    </source>
</evidence>
<dbReference type="InterPro" id="IPR036291">
    <property type="entry name" value="NAD(P)-bd_dom_sf"/>
</dbReference>
<keyword evidence="4" id="KW-0057">Aromatic amino acid biosynthesis</keyword>
<dbReference type="GO" id="GO:0006571">
    <property type="term" value="P:tyrosine biosynthetic process"/>
    <property type="evidence" value="ECO:0007669"/>
    <property type="project" value="InterPro"/>
</dbReference>
<keyword evidence="3" id="KW-0520">NAD</keyword>
<dbReference type="Gene3D" id="3.40.50.720">
    <property type="entry name" value="NAD(P)-binding Rossmann-like Domain"/>
    <property type="match status" value="1"/>
</dbReference>
<dbReference type="FunFam" id="3.40.50.720:FF:000208">
    <property type="entry name" value="Prephenate dehydrogenase"/>
    <property type="match status" value="1"/>
</dbReference>
<keyword evidence="2" id="KW-0560">Oxidoreductase</keyword>
<dbReference type="Pfam" id="PF02153">
    <property type="entry name" value="PDH_N"/>
    <property type="match status" value="1"/>
</dbReference>
<dbReference type="InterPro" id="IPR008927">
    <property type="entry name" value="6-PGluconate_DH-like_C_sf"/>
</dbReference>
<dbReference type="SUPFAM" id="SSF51735">
    <property type="entry name" value="NAD(P)-binding Rossmann-fold domains"/>
    <property type="match status" value="1"/>
</dbReference>
<evidence type="ECO:0000259" key="7">
    <source>
        <dbReference type="PROSITE" id="PS51176"/>
    </source>
</evidence>
<reference evidence="8" key="1">
    <citation type="submission" date="2019-10" db="EMBL/GenBank/DDBJ databases">
        <title>Metagenomic sequencing of thiosulfate-disproportionating enrichment culture.</title>
        <authorList>
            <person name="Umezawa K."/>
            <person name="Kojima H."/>
            <person name="Fukui M."/>
        </authorList>
    </citation>
    <scope>NUCLEOTIDE SEQUENCE</scope>
    <source>
        <strain evidence="8">45J</strain>
    </source>
</reference>
<dbReference type="Pfam" id="PF20463">
    <property type="entry name" value="PDH_C"/>
    <property type="match status" value="1"/>
</dbReference>
<sequence>MTNLFFNKVSIIGVGLLGASFALALRENGLCKTIVGTGRKEDNLRRAKERGIIDAYALDVRDICEDSDLILLSTPVGAFRDIAVRIKDILKQNAIITDVGSVKGKLVHEIESLMPERVYYIGSHPIAGSDKSGIDDARADLFDNARCIVTPTEKSNEMAREKIIYMWRRFGARVEVIDPFIHDEIYAAVSHLPHIIAYTIVNTIGDIDSKYIEYAGQGFKDTTRIALSSPEMWRDIVIHNRENLLRLLDVFKENVDRIKRLLEKKDSEAIKEEFKSARGLRERLQ</sequence>
<evidence type="ECO:0000256" key="2">
    <source>
        <dbReference type="ARBA" id="ARBA00023002"/>
    </source>
</evidence>
<evidence type="ECO:0000256" key="6">
    <source>
        <dbReference type="SAM" id="Coils"/>
    </source>
</evidence>
<dbReference type="Gene3D" id="1.10.3660.10">
    <property type="entry name" value="6-phosphogluconate dehydrogenase C-terminal like domain"/>
    <property type="match status" value="1"/>
</dbReference>
<organism evidence="8">
    <name type="scientific">hot springs metagenome</name>
    <dbReference type="NCBI Taxonomy" id="433727"/>
    <lineage>
        <taxon>unclassified sequences</taxon>
        <taxon>metagenomes</taxon>
        <taxon>ecological metagenomes</taxon>
    </lineage>
</organism>
<comment type="pathway">
    <text evidence="5">Amino-acid biosynthesis.</text>
</comment>
<dbReference type="InterPro" id="IPR046825">
    <property type="entry name" value="PDH_C"/>
</dbReference>
<dbReference type="InterPro" id="IPR050812">
    <property type="entry name" value="Preph/Arog_dehydrog"/>
</dbReference>
<name>A0A5J4KV42_9ZZZZ</name>
<comment type="caution">
    <text evidence="8">The sequence shown here is derived from an EMBL/GenBank/DDBJ whole genome shotgun (WGS) entry which is preliminary data.</text>
</comment>
<dbReference type="PANTHER" id="PTHR21363:SF0">
    <property type="entry name" value="PREPHENATE DEHYDROGENASE [NADP(+)]"/>
    <property type="match status" value="1"/>
</dbReference>